<gene>
    <name evidence="2" type="ORF">AELL_0812</name>
    <name evidence="3" type="ORF">CP962_06930</name>
</gene>
<feature type="transmembrane region" description="Helical" evidence="1">
    <location>
        <begin position="29"/>
        <end position="47"/>
    </location>
</feature>
<protein>
    <submittedName>
        <fullName evidence="2">Membrane protein</fullName>
    </submittedName>
</protein>
<evidence type="ECO:0000313" key="2">
    <source>
        <dbReference type="EMBL" id="AXX94491.1"/>
    </source>
</evidence>
<accession>A0A347U6L3</accession>
<proteinExistence type="predicted"/>
<name>A0A347U6L3_9BACT</name>
<keyword evidence="4" id="KW-1185">Reference proteome</keyword>
<evidence type="ECO:0000313" key="4">
    <source>
        <dbReference type="Proteomes" id="UP000262582"/>
    </source>
</evidence>
<reference evidence="3 5" key="1">
    <citation type="submission" date="2017-09" db="EMBL/GenBank/DDBJ databases">
        <title>Genomics of the genus Arcobacter.</title>
        <authorList>
            <person name="Perez-Cataluna A."/>
            <person name="Figueras M.J."/>
            <person name="Salas-Masso N."/>
        </authorList>
    </citation>
    <scope>NUCLEOTIDE SEQUENCE [LARGE SCALE GENOMIC DNA]</scope>
    <source>
        <strain evidence="3 5">CECT 7837</strain>
    </source>
</reference>
<keyword evidence="1" id="KW-0472">Membrane</keyword>
<dbReference type="AlphaFoldDB" id="A0A347U6L3"/>
<evidence type="ECO:0000313" key="5">
    <source>
        <dbReference type="Proteomes" id="UP000290588"/>
    </source>
</evidence>
<dbReference type="Proteomes" id="UP000290588">
    <property type="component" value="Unassembled WGS sequence"/>
</dbReference>
<keyword evidence="1" id="KW-1133">Transmembrane helix</keyword>
<sequence length="136" mass="16315">MQIIIAIAILIILITLILYKVNDRFEKKEFIILLLIIIISTIAYIWYEKSQENFFPKMFKEKYEKEKNVLIEGLESELLNNKVVSSKDKFIYKFTYLVKKDNKEFLCTANEVEINKIQNNFVFKNFLDLKEECIEK</sequence>
<evidence type="ECO:0000256" key="1">
    <source>
        <dbReference type="SAM" id="Phobius"/>
    </source>
</evidence>
<dbReference type="EMBL" id="NXIG01000005">
    <property type="protein sequence ID" value="RXI31189.1"/>
    <property type="molecule type" value="Genomic_DNA"/>
</dbReference>
<dbReference type="RefSeq" id="WP_118916719.1">
    <property type="nucleotide sequence ID" value="NZ_CP032097.1"/>
</dbReference>
<feature type="transmembrane region" description="Helical" evidence="1">
    <location>
        <begin position="6"/>
        <end position="22"/>
    </location>
</feature>
<evidence type="ECO:0000313" key="3">
    <source>
        <dbReference type="EMBL" id="RXI31189.1"/>
    </source>
</evidence>
<keyword evidence="1" id="KW-0812">Transmembrane</keyword>
<dbReference type="EMBL" id="CP032097">
    <property type="protein sequence ID" value="AXX94491.1"/>
    <property type="molecule type" value="Genomic_DNA"/>
</dbReference>
<organism evidence="3 5">
    <name type="scientific">Arcobacter ellisii</name>
    <dbReference type="NCBI Taxonomy" id="913109"/>
    <lineage>
        <taxon>Bacteria</taxon>
        <taxon>Pseudomonadati</taxon>
        <taxon>Campylobacterota</taxon>
        <taxon>Epsilonproteobacteria</taxon>
        <taxon>Campylobacterales</taxon>
        <taxon>Arcobacteraceae</taxon>
        <taxon>Arcobacter</taxon>
    </lineage>
</organism>
<reference evidence="2 4" key="2">
    <citation type="submission" date="2018-08" db="EMBL/GenBank/DDBJ databases">
        <title>Complete genome of the Arcobacter ellisii type strain LMG 26155.</title>
        <authorList>
            <person name="Miller W.G."/>
            <person name="Yee E."/>
            <person name="Bono J.L."/>
        </authorList>
    </citation>
    <scope>NUCLEOTIDE SEQUENCE [LARGE SCALE GENOMIC DNA]</scope>
    <source>
        <strain evidence="2 4">LMG 26155</strain>
    </source>
</reference>
<dbReference type="KEGG" id="aell:AELL_0812"/>
<dbReference type="OrthoDB" id="5348894at2"/>
<dbReference type="Proteomes" id="UP000262582">
    <property type="component" value="Chromosome"/>
</dbReference>